<name>A0A6M3XZJ7_9ZZZZ</name>
<evidence type="ECO:0000313" key="1">
    <source>
        <dbReference type="EMBL" id="QJI01686.1"/>
    </source>
</evidence>
<proteinExistence type="predicted"/>
<protein>
    <submittedName>
        <fullName evidence="1">Uncharacterized protein</fullName>
    </submittedName>
</protein>
<accession>A0A6M3XZJ7</accession>
<organism evidence="1">
    <name type="scientific">viral metagenome</name>
    <dbReference type="NCBI Taxonomy" id="1070528"/>
    <lineage>
        <taxon>unclassified sequences</taxon>
        <taxon>metagenomes</taxon>
        <taxon>organismal metagenomes</taxon>
    </lineage>
</organism>
<gene>
    <name evidence="1" type="ORF">TM448B02715_0005</name>
</gene>
<dbReference type="EMBL" id="MT144942">
    <property type="protein sequence ID" value="QJI01686.1"/>
    <property type="molecule type" value="Genomic_DNA"/>
</dbReference>
<dbReference type="AlphaFoldDB" id="A0A6M3XZJ7"/>
<sequence length="157" mass="18546">MIKDFYEFREAIGMRESSNNYQAVNRFGFCGRFQFGKPRLWDLGYSLDGYKPHWYNFRDRKDLTKQEFLENKELQDLIFFQHVRNCIKQIKRKGLDKYICTYVNKIKITMSGLVAGMHLGGLGSLTKWLVGVPFRNGFGTDLGSYIEKFSDYDLENY</sequence>
<reference evidence="1" key="1">
    <citation type="submission" date="2020-03" db="EMBL/GenBank/DDBJ databases">
        <title>The deep terrestrial virosphere.</title>
        <authorList>
            <person name="Holmfeldt K."/>
            <person name="Nilsson E."/>
            <person name="Simone D."/>
            <person name="Lopez-Fernandez M."/>
            <person name="Wu X."/>
            <person name="de Brujin I."/>
            <person name="Lundin D."/>
            <person name="Andersson A."/>
            <person name="Bertilsson S."/>
            <person name="Dopson M."/>
        </authorList>
    </citation>
    <scope>NUCLEOTIDE SEQUENCE</scope>
    <source>
        <strain evidence="1">TM448B02715</strain>
    </source>
</reference>